<comment type="caution">
    <text evidence="1">The sequence shown here is derived from an EMBL/GenBank/DDBJ whole genome shotgun (WGS) entry which is preliminary data.</text>
</comment>
<dbReference type="EMBL" id="CAAALY010295754">
    <property type="protein sequence ID" value="VEL44342.1"/>
    <property type="molecule type" value="Genomic_DNA"/>
</dbReference>
<protein>
    <submittedName>
        <fullName evidence="1">Uncharacterized protein</fullName>
    </submittedName>
</protein>
<accession>A0A448XT65</accession>
<name>A0A448XT65_9PLAT</name>
<proteinExistence type="predicted"/>
<reference evidence="1" key="1">
    <citation type="submission" date="2018-11" db="EMBL/GenBank/DDBJ databases">
        <authorList>
            <consortium name="Pathogen Informatics"/>
        </authorList>
    </citation>
    <scope>NUCLEOTIDE SEQUENCE</scope>
</reference>
<sequence>MMKIEVFGDEVIRNWRPIDSELWRDKMKGLTRMCLGNGYPEEAMQHNIRIVMKRWKDVNMPTLLRIGWKAAADAMEMPDLYNPDGKDKPTQVGEVNKMECFGVYSIKCKTVNKNTSKRR</sequence>
<dbReference type="Proteomes" id="UP000784294">
    <property type="component" value="Unassembled WGS sequence"/>
</dbReference>
<keyword evidence="2" id="KW-1185">Reference proteome</keyword>
<dbReference type="AlphaFoldDB" id="A0A448XT65"/>
<evidence type="ECO:0000313" key="1">
    <source>
        <dbReference type="EMBL" id="VEL44342.1"/>
    </source>
</evidence>
<evidence type="ECO:0000313" key="2">
    <source>
        <dbReference type="Proteomes" id="UP000784294"/>
    </source>
</evidence>
<gene>
    <name evidence="1" type="ORF">PXEA_LOCUS37782</name>
</gene>
<organism evidence="1 2">
    <name type="scientific">Protopolystoma xenopodis</name>
    <dbReference type="NCBI Taxonomy" id="117903"/>
    <lineage>
        <taxon>Eukaryota</taxon>
        <taxon>Metazoa</taxon>
        <taxon>Spiralia</taxon>
        <taxon>Lophotrochozoa</taxon>
        <taxon>Platyhelminthes</taxon>
        <taxon>Monogenea</taxon>
        <taxon>Polyopisthocotylea</taxon>
        <taxon>Polystomatidea</taxon>
        <taxon>Polystomatidae</taxon>
        <taxon>Protopolystoma</taxon>
    </lineage>
</organism>